<dbReference type="EMBL" id="QUQO01000001">
    <property type="protein sequence ID" value="RFB05930.1"/>
    <property type="molecule type" value="Genomic_DNA"/>
</dbReference>
<dbReference type="Pfam" id="PF05521">
    <property type="entry name" value="Phage_HCP"/>
    <property type="match status" value="1"/>
</dbReference>
<reference evidence="1 2" key="1">
    <citation type="submission" date="2018-08" db="EMBL/GenBank/DDBJ databases">
        <title>Parvularcula sp. SM1705, isolated from surface water of the South Sea China.</title>
        <authorList>
            <person name="Sun L."/>
        </authorList>
    </citation>
    <scope>NUCLEOTIDE SEQUENCE [LARGE SCALE GENOMIC DNA]</scope>
    <source>
        <strain evidence="1 2">SM1705</strain>
    </source>
</reference>
<dbReference type="InParanoid" id="A0A371RKE3"/>
<dbReference type="Gene3D" id="2.40.10.270">
    <property type="entry name" value="Bacteriophage SPP1 head-tail adaptor protein"/>
    <property type="match status" value="1"/>
</dbReference>
<dbReference type="RefSeq" id="WP_116392562.1">
    <property type="nucleotide sequence ID" value="NZ_QUQO01000001.1"/>
</dbReference>
<dbReference type="Proteomes" id="UP000264589">
    <property type="component" value="Unassembled WGS sequence"/>
</dbReference>
<protein>
    <submittedName>
        <fullName evidence="1">Head-tail adaptor protein</fullName>
    </submittedName>
</protein>
<evidence type="ECO:0000313" key="1">
    <source>
        <dbReference type="EMBL" id="RFB05930.1"/>
    </source>
</evidence>
<keyword evidence="2" id="KW-1185">Reference proteome</keyword>
<dbReference type="OrthoDB" id="7570189at2"/>
<gene>
    <name evidence="1" type="ORF">DX908_12035</name>
</gene>
<sequence length="104" mass="12022">MISSLRDRLTLLSPVRTADAGGGYEVSYTPKATVAARGTSLSGARRPLADRDIPVRRRRFVLRYRDDLIFEMRLTHQDTTYQITDIQEDEQRRFHTVTAEELRP</sequence>
<comment type="caution">
    <text evidence="1">The sequence shown here is derived from an EMBL/GenBank/DDBJ whole genome shotgun (WGS) entry which is preliminary data.</text>
</comment>
<dbReference type="AlphaFoldDB" id="A0A371RKE3"/>
<name>A0A371RKE3_9PROT</name>
<organism evidence="1 2">
    <name type="scientific">Parvularcula marina</name>
    <dbReference type="NCBI Taxonomy" id="2292771"/>
    <lineage>
        <taxon>Bacteria</taxon>
        <taxon>Pseudomonadati</taxon>
        <taxon>Pseudomonadota</taxon>
        <taxon>Alphaproteobacteria</taxon>
        <taxon>Parvularculales</taxon>
        <taxon>Parvularculaceae</taxon>
        <taxon>Parvularcula</taxon>
    </lineage>
</organism>
<dbReference type="InterPro" id="IPR008767">
    <property type="entry name" value="Phage_SPP1_head-tail_adaptor"/>
</dbReference>
<evidence type="ECO:0000313" key="2">
    <source>
        <dbReference type="Proteomes" id="UP000264589"/>
    </source>
</evidence>
<dbReference type="NCBIfam" id="TIGR01563">
    <property type="entry name" value="gp16_SPP1"/>
    <property type="match status" value="1"/>
</dbReference>
<proteinExistence type="predicted"/>
<accession>A0A371RKE3</accession>
<dbReference type="InterPro" id="IPR038666">
    <property type="entry name" value="SSP1_head-tail_sf"/>
</dbReference>